<dbReference type="PANTHER" id="PTHR30518">
    <property type="entry name" value="ENDOLYTIC MUREIN TRANSGLYCOSYLASE"/>
    <property type="match status" value="1"/>
</dbReference>
<gene>
    <name evidence="7" type="primary">mltG</name>
    <name evidence="8" type="ORF">A3D03_05805</name>
</gene>
<dbReference type="Gene3D" id="3.30.1490.480">
    <property type="entry name" value="Endolytic murein transglycosylase"/>
    <property type="match status" value="1"/>
</dbReference>
<name>A0A1F6A969_9BACT</name>
<evidence type="ECO:0000313" key="9">
    <source>
        <dbReference type="Proteomes" id="UP000177092"/>
    </source>
</evidence>
<dbReference type="GO" id="GO:0071555">
    <property type="term" value="P:cell wall organization"/>
    <property type="evidence" value="ECO:0007669"/>
    <property type="project" value="UniProtKB-KW"/>
</dbReference>
<accession>A0A1F6A969</accession>
<dbReference type="EMBL" id="MFJN01000028">
    <property type="protein sequence ID" value="OGG21134.1"/>
    <property type="molecule type" value="Genomic_DNA"/>
</dbReference>
<dbReference type="AlphaFoldDB" id="A0A1F6A969"/>
<dbReference type="HAMAP" id="MF_02065">
    <property type="entry name" value="MltG"/>
    <property type="match status" value="1"/>
</dbReference>
<keyword evidence="3 7" id="KW-1133">Transmembrane helix</keyword>
<proteinExistence type="inferred from homology"/>
<protein>
    <recommendedName>
        <fullName evidence="7">Endolytic murein transglycosylase</fullName>
        <ecNumber evidence="7">4.2.2.29</ecNumber>
    </recommendedName>
    <alternativeName>
        <fullName evidence="7">Peptidoglycan lytic transglycosylase</fullName>
    </alternativeName>
    <alternativeName>
        <fullName evidence="7">Peptidoglycan polymerization terminase</fullName>
    </alternativeName>
</protein>
<dbReference type="NCBIfam" id="TIGR00247">
    <property type="entry name" value="endolytic transglycosylase MltG"/>
    <property type="match status" value="1"/>
</dbReference>
<comment type="similarity">
    <text evidence="7">Belongs to the transglycosylase MltG family.</text>
</comment>
<evidence type="ECO:0000256" key="6">
    <source>
        <dbReference type="ARBA" id="ARBA00023316"/>
    </source>
</evidence>
<keyword evidence="5 7" id="KW-0456">Lyase</keyword>
<keyword evidence="2 7" id="KW-0812">Transmembrane</keyword>
<dbReference type="CDD" id="cd08010">
    <property type="entry name" value="MltG_like"/>
    <property type="match status" value="1"/>
</dbReference>
<evidence type="ECO:0000256" key="4">
    <source>
        <dbReference type="ARBA" id="ARBA00023136"/>
    </source>
</evidence>
<evidence type="ECO:0000256" key="7">
    <source>
        <dbReference type="HAMAP-Rule" id="MF_02065"/>
    </source>
</evidence>
<feature type="transmembrane region" description="Helical" evidence="7">
    <location>
        <begin position="5"/>
        <end position="23"/>
    </location>
</feature>
<dbReference type="InterPro" id="IPR003770">
    <property type="entry name" value="MLTG-like"/>
</dbReference>
<evidence type="ECO:0000256" key="3">
    <source>
        <dbReference type="ARBA" id="ARBA00022989"/>
    </source>
</evidence>
<dbReference type="Pfam" id="PF02618">
    <property type="entry name" value="YceG"/>
    <property type="match status" value="1"/>
</dbReference>
<sequence length="321" mass="35920">MKKKFYILFLLLFIIGIVCYLWWKQAILGINPADKTFTTFVIRRGETARTVAERLRSLKLIRSPVAFFLIARFGGVGDNLQVGEFNISPSMDLPLIAKTLTHGTSDTWITIPEGWRNEEIALELTQKLSIPESEFLKKAQEGYMFPDTYLVPKEASAASVVNILLDNFHSKIGPGIIEQAAKKGLNINQLITIASLVEREGRHDGDRPVIASVILNRLNIGMKLDIDATIQFALGYQSAEKTWWKKNLTLDDINLNSAYNTYKNPGLPPGPIANPGLQSIMAVINAPETDYLYYISDSQGEIHPAETIEEHNANIAKYLNK</sequence>
<dbReference type="GO" id="GO:0005886">
    <property type="term" value="C:plasma membrane"/>
    <property type="evidence" value="ECO:0007669"/>
    <property type="project" value="UniProtKB-SubCell"/>
</dbReference>
<dbReference type="Proteomes" id="UP000177092">
    <property type="component" value="Unassembled WGS sequence"/>
</dbReference>
<dbReference type="STRING" id="1798384.A3D03_05805"/>
<reference evidence="8 9" key="1">
    <citation type="journal article" date="2016" name="Nat. Commun.">
        <title>Thousands of microbial genomes shed light on interconnected biogeochemical processes in an aquifer system.</title>
        <authorList>
            <person name="Anantharaman K."/>
            <person name="Brown C.T."/>
            <person name="Hug L.A."/>
            <person name="Sharon I."/>
            <person name="Castelle C.J."/>
            <person name="Probst A.J."/>
            <person name="Thomas B.C."/>
            <person name="Singh A."/>
            <person name="Wilkins M.J."/>
            <person name="Karaoz U."/>
            <person name="Brodie E.L."/>
            <person name="Williams K.H."/>
            <person name="Hubbard S.S."/>
            <person name="Banfield J.F."/>
        </authorList>
    </citation>
    <scope>NUCLEOTIDE SEQUENCE [LARGE SCALE GENOMIC DNA]</scope>
</reference>
<comment type="function">
    <text evidence="7">Functions as a peptidoglycan terminase that cleaves nascent peptidoglycan strands endolytically to terminate their elongation.</text>
</comment>
<evidence type="ECO:0000313" key="8">
    <source>
        <dbReference type="EMBL" id="OGG21134.1"/>
    </source>
</evidence>
<dbReference type="GO" id="GO:0009252">
    <property type="term" value="P:peptidoglycan biosynthetic process"/>
    <property type="evidence" value="ECO:0007669"/>
    <property type="project" value="UniProtKB-UniRule"/>
</dbReference>
<organism evidence="8 9">
    <name type="scientific">Candidatus Gottesmanbacteria bacterium RIFCSPHIGHO2_02_FULL_40_13</name>
    <dbReference type="NCBI Taxonomy" id="1798384"/>
    <lineage>
        <taxon>Bacteria</taxon>
        <taxon>Candidatus Gottesmaniibacteriota</taxon>
    </lineage>
</organism>
<dbReference type="EC" id="4.2.2.29" evidence="7"/>
<evidence type="ECO:0000256" key="1">
    <source>
        <dbReference type="ARBA" id="ARBA00022475"/>
    </source>
</evidence>
<comment type="subcellular location">
    <subcellularLocation>
        <location evidence="7">Cell membrane</location>
        <topology evidence="7">Single-pass membrane protein</topology>
    </subcellularLocation>
</comment>
<dbReference type="PANTHER" id="PTHR30518:SF2">
    <property type="entry name" value="ENDOLYTIC MUREIN TRANSGLYCOSYLASE"/>
    <property type="match status" value="1"/>
</dbReference>
<keyword evidence="4 7" id="KW-0472">Membrane</keyword>
<comment type="caution">
    <text evidence="8">The sequence shown here is derived from an EMBL/GenBank/DDBJ whole genome shotgun (WGS) entry which is preliminary data.</text>
</comment>
<keyword evidence="1 7" id="KW-1003">Cell membrane</keyword>
<evidence type="ECO:0000256" key="5">
    <source>
        <dbReference type="ARBA" id="ARBA00023239"/>
    </source>
</evidence>
<keyword evidence="6 7" id="KW-0961">Cell wall biogenesis/degradation</keyword>
<evidence type="ECO:0000256" key="2">
    <source>
        <dbReference type="ARBA" id="ARBA00022692"/>
    </source>
</evidence>
<feature type="site" description="Important for catalytic activity" evidence="7">
    <location>
        <position position="200"/>
    </location>
</feature>
<comment type="catalytic activity">
    <reaction evidence="7">
        <text>a peptidoglycan chain = a peptidoglycan chain with N-acetyl-1,6-anhydromuramyl-[peptide] at the reducing end + a peptidoglycan chain with N-acetylglucosamine at the non-reducing end.</text>
        <dbReference type="EC" id="4.2.2.29"/>
    </reaction>
</comment>
<dbReference type="GO" id="GO:0008932">
    <property type="term" value="F:lytic endotransglycosylase activity"/>
    <property type="evidence" value="ECO:0007669"/>
    <property type="project" value="UniProtKB-UniRule"/>
</dbReference>